<reference evidence="2" key="1">
    <citation type="journal article" date="2023" name="Insect Mol. Biol.">
        <title>Genome sequencing provides insights into the evolution of gene families encoding plant cell wall-degrading enzymes in longhorned beetles.</title>
        <authorList>
            <person name="Shin N.R."/>
            <person name="Okamura Y."/>
            <person name="Kirsch R."/>
            <person name="Pauchet Y."/>
        </authorList>
    </citation>
    <scope>NUCLEOTIDE SEQUENCE</scope>
    <source>
        <strain evidence="2">MMC_N1</strain>
    </source>
</reference>
<dbReference type="EMBL" id="JAPWTJ010001781">
    <property type="protein sequence ID" value="KAJ8969559.1"/>
    <property type="molecule type" value="Genomic_DNA"/>
</dbReference>
<protein>
    <submittedName>
        <fullName evidence="2">Uncharacterized protein</fullName>
    </submittedName>
</protein>
<dbReference type="Proteomes" id="UP001162164">
    <property type="component" value="Unassembled WGS sequence"/>
</dbReference>
<comment type="caution">
    <text evidence="2">The sequence shown here is derived from an EMBL/GenBank/DDBJ whole genome shotgun (WGS) entry which is preliminary data.</text>
</comment>
<dbReference type="SUPFAM" id="SSF50978">
    <property type="entry name" value="WD40 repeat-like"/>
    <property type="match status" value="1"/>
</dbReference>
<name>A0ABQ9IZA6_9CUCU</name>
<evidence type="ECO:0000313" key="2">
    <source>
        <dbReference type="EMBL" id="KAJ8969559.1"/>
    </source>
</evidence>
<feature type="compositionally biased region" description="Basic and acidic residues" evidence="1">
    <location>
        <begin position="247"/>
        <end position="257"/>
    </location>
</feature>
<dbReference type="InterPro" id="IPR036322">
    <property type="entry name" value="WD40_repeat_dom_sf"/>
</dbReference>
<keyword evidence="3" id="KW-1185">Reference proteome</keyword>
<feature type="region of interest" description="Disordered" evidence="1">
    <location>
        <begin position="247"/>
        <end position="272"/>
    </location>
</feature>
<sequence>MSSKAAENIFGLIPLIQNINIKLCARCENGVKQILALITSDEDVVLHYTYGELSPVIKRVPWFTDGQKQIQAICFDPSATWLLVVTVDCSLYIIPALSLVDKRQKIDCKWSLNDVTHFPKQFQLSDEKPTTIVWWQTLDCNQNALVGFENGTIILISLTDGRYLGSCSITEAVKKLCLCQDNSLETVSLLINGTSGQQWRFVLEHHSTGYIWPPDTNTQVDESTRSRLYNLKQLGVDKLASLKQRLSEARGNRRDSQTSDTASESSHSESIHSIQSGPELLPHLCDTYFAAQYARGRYLFTAFYKPTSLLTVHAADVESAPLYVHKLPKNTAVVLLTDRLIYTVNEDYNVVSIISSQLSETRLEGDAEFNSDSLIAQFSIGKETIQQVFKLVDLTPRRKNGEYNNDKFFELPKTLFTCKSFCTLHYGRE</sequence>
<evidence type="ECO:0000313" key="3">
    <source>
        <dbReference type="Proteomes" id="UP001162164"/>
    </source>
</evidence>
<proteinExistence type="predicted"/>
<organism evidence="2 3">
    <name type="scientific">Molorchus minor</name>
    <dbReference type="NCBI Taxonomy" id="1323400"/>
    <lineage>
        <taxon>Eukaryota</taxon>
        <taxon>Metazoa</taxon>
        <taxon>Ecdysozoa</taxon>
        <taxon>Arthropoda</taxon>
        <taxon>Hexapoda</taxon>
        <taxon>Insecta</taxon>
        <taxon>Pterygota</taxon>
        <taxon>Neoptera</taxon>
        <taxon>Endopterygota</taxon>
        <taxon>Coleoptera</taxon>
        <taxon>Polyphaga</taxon>
        <taxon>Cucujiformia</taxon>
        <taxon>Chrysomeloidea</taxon>
        <taxon>Cerambycidae</taxon>
        <taxon>Lamiinae</taxon>
        <taxon>Monochamini</taxon>
        <taxon>Molorchus</taxon>
    </lineage>
</organism>
<accession>A0ABQ9IZA6</accession>
<gene>
    <name evidence="2" type="ORF">NQ317_016591</name>
</gene>
<evidence type="ECO:0000256" key="1">
    <source>
        <dbReference type="SAM" id="MobiDB-lite"/>
    </source>
</evidence>